<evidence type="ECO:0000256" key="1">
    <source>
        <dbReference type="ARBA" id="ARBA00022801"/>
    </source>
</evidence>
<evidence type="ECO:0000259" key="4">
    <source>
        <dbReference type="Pfam" id="PF12971"/>
    </source>
</evidence>
<dbReference type="Proteomes" id="UP000601055">
    <property type="component" value="Unassembled WGS sequence"/>
</dbReference>
<dbReference type="PANTHER" id="PTHR12872:SF1">
    <property type="entry name" value="ALPHA-N-ACETYLGLUCOSAMINIDASE"/>
    <property type="match status" value="1"/>
</dbReference>
<evidence type="ECO:0000313" key="7">
    <source>
        <dbReference type="Proteomes" id="UP000601055"/>
    </source>
</evidence>
<dbReference type="InterPro" id="IPR024733">
    <property type="entry name" value="NAGLU_tim-barrel"/>
</dbReference>
<organism evidence="6 7">
    <name type="scientific">Pedobacter planticolens</name>
    <dbReference type="NCBI Taxonomy" id="2679964"/>
    <lineage>
        <taxon>Bacteria</taxon>
        <taxon>Pseudomonadati</taxon>
        <taxon>Bacteroidota</taxon>
        <taxon>Sphingobacteriia</taxon>
        <taxon>Sphingobacteriales</taxon>
        <taxon>Sphingobacteriaceae</taxon>
        <taxon>Pedobacter</taxon>
    </lineage>
</organism>
<dbReference type="Gene3D" id="3.20.20.80">
    <property type="entry name" value="Glycosidases"/>
    <property type="match status" value="1"/>
</dbReference>
<keyword evidence="1" id="KW-0378">Hydrolase</keyword>
<dbReference type="Pfam" id="PF12971">
    <property type="entry name" value="NAGLU_N"/>
    <property type="match status" value="1"/>
</dbReference>
<accession>A0A923IWM7</accession>
<name>A0A923IWM7_9SPHI</name>
<dbReference type="Gene3D" id="1.20.120.670">
    <property type="entry name" value="N-acetyl-b-d-glucoasminidase"/>
    <property type="match status" value="1"/>
</dbReference>
<keyword evidence="2" id="KW-0732">Signal</keyword>
<dbReference type="GO" id="GO:0005975">
    <property type="term" value="P:carbohydrate metabolic process"/>
    <property type="evidence" value="ECO:0007669"/>
    <property type="project" value="UniProtKB-ARBA"/>
</dbReference>
<evidence type="ECO:0000259" key="5">
    <source>
        <dbReference type="Pfam" id="PF12972"/>
    </source>
</evidence>
<dbReference type="Pfam" id="PF05089">
    <property type="entry name" value="NAGLU"/>
    <property type="match status" value="1"/>
</dbReference>
<evidence type="ECO:0000259" key="3">
    <source>
        <dbReference type="Pfam" id="PF05089"/>
    </source>
</evidence>
<dbReference type="InterPro" id="IPR024732">
    <property type="entry name" value="NAGLU_C"/>
</dbReference>
<dbReference type="InterPro" id="IPR007781">
    <property type="entry name" value="NAGLU"/>
</dbReference>
<dbReference type="EMBL" id="WNXD01000002">
    <property type="protein sequence ID" value="MBB2147073.1"/>
    <property type="molecule type" value="Genomic_DNA"/>
</dbReference>
<feature type="domain" description="Alpha-N-acetylglucosaminidase C-terminal" evidence="5">
    <location>
        <begin position="452"/>
        <end position="701"/>
    </location>
</feature>
<evidence type="ECO:0000256" key="2">
    <source>
        <dbReference type="SAM" id="SignalP"/>
    </source>
</evidence>
<feature type="signal peptide" evidence="2">
    <location>
        <begin position="1"/>
        <end position="24"/>
    </location>
</feature>
<dbReference type="InterPro" id="IPR029018">
    <property type="entry name" value="Hex-like_dom2"/>
</dbReference>
<dbReference type="GO" id="GO:0016787">
    <property type="term" value="F:hydrolase activity"/>
    <property type="evidence" value="ECO:0007669"/>
    <property type="project" value="UniProtKB-KW"/>
</dbReference>
<feature type="domain" description="Alpha-N-acetylglucosaminidase N-terminal" evidence="4">
    <location>
        <begin position="29"/>
        <end position="107"/>
    </location>
</feature>
<comment type="caution">
    <text evidence="6">The sequence shown here is derived from an EMBL/GenBank/DDBJ whole genome shotgun (WGS) entry which is preliminary data.</text>
</comment>
<dbReference type="InterPro" id="IPR024240">
    <property type="entry name" value="NAGLU_N"/>
</dbReference>
<protein>
    <submittedName>
        <fullName evidence="6">Alpha-N-acetylglucosaminidase</fullName>
    </submittedName>
</protein>
<keyword evidence="7" id="KW-1185">Reference proteome</keyword>
<gene>
    <name evidence="6" type="ORF">GM921_16330</name>
</gene>
<dbReference type="Gene3D" id="3.30.379.10">
    <property type="entry name" value="Chitobiase/beta-hexosaminidase domain 2-like"/>
    <property type="match status" value="1"/>
</dbReference>
<proteinExistence type="predicted"/>
<feature type="domain" description="Alpha-N-acetylglucosaminidase tim-barrel" evidence="3">
    <location>
        <begin position="122"/>
        <end position="443"/>
    </location>
</feature>
<dbReference type="RefSeq" id="WP_182923701.1">
    <property type="nucleotide sequence ID" value="NZ_WNXD01000002.1"/>
</dbReference>
<reference evidence="6" key="1">
    <citation type="submission" date="2019-11" db="EMBL/GenBank/DDBJ databases">
        <title>Description of Pedobacter sp. LMG 31464T.</title>
        <authorList>
            <person name="Carlier A."/>
            <person name="Qi S."/>
            <person name="Vandamme P."/>
        </authorList>
    </citation>
    <scope>NUCLEOTIDE SEQUENCE</scope>
    <source>
        <strain evidence="6">LMG 31464</strain>
    </source>
</reference>
<dbReference type="AlphaFoldDB" id="A0A923IWM7"/>
<dbReference type="Pfam" id="PF12972">
    <property type="entry name" value="NAGLU_C"/>
    <property type="match status" value="1"/>
</dbReference>
<dbReference type="PANTHER" id="PTHR12872">
    <property type="entry name" value="ALPHA-N-ACETYLGLUCOSAMINIDASE"/>
    <property type="match status" value="1"/>
</dbReference>
<sequence length="717" mass="81731">MKILTRITLIALFLFFSSLSFTYAQDFSSVKAIAQRRVPWLASALKFSKLASTEKDVFELSADQKNVYIAASNANAASQALGWYLKYYCHKSLSHMGDNLSAPKTLPILKNKVRISSPYRFRYALNYCTINYSMSFYTWADWEKELDWMALNGVNLMLAPVGMEAVWQNTLKKVGYTQDETLAFIPGPAFSAWWLMGNLEGWGGPVTQQHINKQVLLEQQILKRMAEVGIEPVMHGFYGMIPTSLKQKLKIEVVSQGKWAGGFARPDFLNPSDPQFAQIANIYYDEMRKLYGKNLHYFGGDPFHEGGSSAGLDVSLAASKIQETMQFNFPNSTWVLQGWGANPSTKLLAGLNKKNALIIELFGENTSNYEKTKAYQGTPFIWSNVSNFGEKNGVYGRLQRFADEIYKAKNSEYGPYLSGVGIIPEGIYNNPVAYDLMLELGWHDEKVDVSKWLNQYQLYRYGPNDATVSKAWQQLLATAYNSPTGYQEGPSESVLCARPALDIKTVSSWGTITRNYDTLKFKEAVRLFVLPANKFRNSETYQVDRIDFVRQVLANKALNVYQQMCNAIKAKDVNAFKQNSKLFTMMILKQDALLGNNQFFTVNRWLKQAKNMAGIDAVEQTNALKNAKVQITYWGADNPETNLRDYANKEWNGILGSLYLDRWKKFINYQLELMDGKEAKVPDYFTMEKEWSESKEMFEPKKLNEKELNSLITEIMK</sequence>
<feature type="chain" id="PRO_5036965683" evidence="2">
    <location>
        <begin position="25"/>
        <end position="717"/>
    </location>
</feature>
<evidence type="ECO:0000313" key="6">
    <source>
        <dbReference type="EMBL" id="MBB2147073.1"/>
    </source>
</evidence>